<keyword evidence="4" id="KW-0677">Repeat</keyword>
<dbReference type="InterPro" id="IPR002088">
    <property type="entry name" value="Prenyl_trans_a"/>
</dbReference>
<dbReference type="EMBL" id="CAWUHC010000002">
    <property type="protein sequence ID" value="CAK7209092.1"/>
    <property type="molecule type" value="Genomic_DNA"/>
</dbReference>
<sequence>MSRSIDKDTAAALQKGDPDAAFCAIADVLTEELPVSSSLPRVHLEIEFLGHGHPPLPEGEYVLRDGNAVAIPKLALVQAFLVARKKLQKHRAVPLVPPVPMPTTDNSQNQIIWRATAIILLMDPEHLTAANTRKRLIQTSLQQDHAVSVSSLLARELHFIDSLLTSHLHRHTKSPTLWSHRRWLLSFLATPAVKESHENGNDRVLQGMTKVVMVAALRHPRNYYAWEHARWLIHWQQANGQGGHESKLNLVVVVRDWCYRNHTDTSGWSFLFFLLASLPLPPSAASLSPLYDETVAQVEQMATSLRWTGEAVWVFLRTAVAYRACARDDVGACSSFQDAASTLLAAVDAASHEHQILQQAQKWCTTNATGQSPATT</sequence>
<keyword evidence="3" id="KW-0808">Transferase</keyword>
<evidence type="ECO:0000313" key="5">
    <source>
        <dbReference type="EMBL" id="CAK7209092.1"/>
    </source>
</evidence>
<keyword evidence="2" id="KW-0637">Prenyltransferase</keyword>
<evidence type="ECO:0000256" key="4">
    <source>
        <dbReference type="ARBA" id="ARBA00022737"/>
    </source>
</evidence>
<dbReference type="PANTHER" id="PTHR11129">
    <property type="entry name" value="PROTEIN FARNESYLTRANSFERASE ALPHA SUBUNIT/RAB GERANYLGERANYL TRANSFERASE ALPHA SUBUNIT"/>
    <property type="match status" value="1"/>
</dbReference>
<dbReference type="Gene3D" id="1.25.40.120">
    <property type="entry name" value="Protein prenylyltransferase"/>
    <property type="match status" value="1"/>
</dbReference>
<dbReference type="SUPFAM" id="SSF48439">
    <property type="entry name" value="Protein prenylyltransferase"/>
    <property type="match status" value="1"/>
</dbReference>
<proteinExistence type="inferred from homology"/>
<protein>
    <recommendedName>
        <fullName evidence="7">Protein prenyltransferase</fullName>
    </recommendedName>
</protein>
<evidence type="ECO:0000256" key="1">
    <source>
        <dbReference type="ARBA" id="ARBA00006734"/>
    </source>
</evidence>
<comment type="similarity">
    <text evidence="1">Belongs to the protein prenyltransferase subunit alpha family.</text>
</comment>
<dbReference type="PANTHER" id="PTHR11129:SF3">
    <property type="entry name" value="PROTEIN PRENYLTRANSFERASE ALPHA SUBUNIT REPEAT-CONTAINING PROTEIN 1"/>
    <property type="match status" value="1"/>
</dbReference>
<comment type="caution">
    <text evidence="5">The sequence shown here is derived from an EMBL/GenBank/DDBJ whole genome shotgun (WGS) entry which is preliminary data.</text>
</comment>
<evidence type="ECO:0000256" key="3">
    <source>
        <dbReference type="ARBA" id="ARBA00022679"/>
    </source>
</evidence>
<organism evidence="5 6">
    <name type="scientific">Sporothrix bragantina</name>
    <dbReference type="NCBI Taxonomy" id="671064"/>
    <lineage>
        <taxon>Eukaryota</taxon>
        <taxon>Fungi</taxon>
        <taxon>Dikarya</taxon>
        <taxon>Ascomycota</taxon>
        <taxon>Pezizomycotina</taxon>
        <taxon>Sordariomycetes</taxon>
        <taxon>Sordariomycetidae</taxon>
        <taxon>Ophiostomatales</taxon>
        <taxon>Ophiostomataceae</taxon>
        <taxon>Sporothrix</taxon>
    </lineage>
</organism>
<accession>A0ABP0APC5</accession>
<reference evidence="5 6" key="1">
    <citation type="submission" date="2024-01" db="EMBL/GenBank/DDBJ databases">
        <authorList>
            <person name="Allen C."/>
            <person name="Tagirdzhanova G."/>
        </authorList>
    </citation>
    <scope>NUCLEOTIDE SEQUENCE [LARGE SCALE GENOMIC DNA]</scope>
</reference>
<evidence type="ECO:0000256" key="2">
    <source>
        <dbReference type="ARBA" id="ARBA00022602"/>
    </source>
</evidence>
<evidence type="ECO:0008006" key="7">
    <source>
        <dbReference type="Google" id="ProtNLM"/>
    </source>
</evidence>
<keyword evidence="6" id="KW-1185">Reference proteome</keyword>
<evidence type="ECO:0000313" key="6">
    <source>
        <dbReference type="Proteomes" id="UP001642406"/>
    </source>
</evidence>
<dbReference type="Proteomes" id="UP001642406">
    <property type="component" value="Unassembled WGS sequence"/>
</dbReference>
<name>A0ABP0APC5_9PEZI</name>
<dbReference type="Pfam" id="PF01239">
    <property type="entry name" value="PPTA"/>
    <property type="match status" value="2"/>
</dbReference>
<gene>
    <name evidence="5" type="ORF">SBRCBS47491_000320</name>
</gene>